<dbReference type="InterPro" id="IPR029055">
    <property type="entry name" value="Ntn_hydrolases_N"/>
</dbReference>
<evidence type="ECO:0000256" key="2">
    <source>
        <dbReference type="ARBA" id="ARBA00001089"/>
    </source>
</evidence>
<feature type="binding site" evidence="6">
    <location>
        <position position="475"/>
    </location>
    <ligand>
        <name>L-glutamate</name>
        <dbReference type="ChEBI" id="CHEBI:29985"/>
    </ligand>
</feature>
<evidence type="ECO:0000256" key="7">
    <source>
        <dbReference type="RuleBase" id="RU368036"/>
    </source>
</evidence>
<keyword evidence="7" id="KW-0808">Transferase</keyword>
<dbReference type="EMBL" id="SMAF01000006">
    <property type="protein sequence ID" value="TCS99289.1"/>
    <property type="molecule type" value="Genomic_DNA"/>
</dbReference>
<keyword evidence="7 9" id="KW-0378">Hydrolase</keyword>
<comment type="pathway">
    <text evidence="7">Sulfur metabolism; glutathione metabolism.</text>
</comment>
<dbReference type="PRINTS" id="PR01210">
    <property type="entry name" value="GGTRANSPTASE"/>
</dbReference>
<dbReference type="GO" id="GO:0036374">
    <property type="term" value="F:glutathione hydrolase activity"/>
    <property type="evidence" value="ECO:0007669"/>
    <property type="project" value="UniProtKB-UniRule"/>
</dbReference>
<dbReference type="GO" id="GO:0103068">
    <property type="term" value="F:leukotriene C4 gamma-glutamyl transferase activity"/>
    <property type="evidence" value="ECO:0007669"/>
    <property type="project" value="UniProtKB-EC"/>
</dbReference>
<comment type="similarity">
    <text evidence="7">Belongs to the gamma-glutamyltransferase family.</text>
</comment>
<comment type="catalytic activity">
    <reaction evidence="2 7">
        <text>glutathione + H2O = L-cysteinylglycine + L-glutamate</text>
        <dbReference type="Rhea" id="RHEA:28807"/>
        <dbReference type="ChEBI" id="CHEBI:15377"/>
        <dbReference type="ChEBI" id="CHEBI:29985"/>
        <dbReference type="ChEBI" id="CHEBI:57925"/>
        <dbReference type="ChEBI" id="CHEBI:61694"/>
        <dbReference type="EC" id="3.4.19.13"/>
    </reaction>
</comment>
<evidence type="ECO:0000256" key="4">
    <source>
        <dbReference type="ARBA" id="ARBA00047417"/>
    </source>
</evidence>
<proteinExistence type="inferred from homology"/>
<dbReference type="Proteomes" id="UP000294599">
    <property type="component" value="Unassembled WGS sequence"/>
</dbReference>
<accession>A0A4R3LGS1</accession>
<dbReference type="PANTHER" id="PTHR43199">
    <property type="entry name" value="GLUTATHIONE HYDROLASE"/>
    <property type="match status" value="1"/>
</dbReference>
<dbReference type="InterPro" id="IPR043138">
    <property type="entry name" value="GGT_lsub"/>
</dbReference>
<feature type="binding site" evidence="6">
    <location>
        <begin position="454"/>
        <end position="455"/>
    </location>
    <ligand>
        <name>L-glutamate</name>
        <dbReference type="ChEBI" id="CHEBI:29985"/>
    </ligand>
</feature>
<feature type="active site" description="Nucleophile" evidence="5">
    <location>
        <position position="383"/>
    </location>
</feature>
<dbReference type="NCBIfam" id="TIGR00066">
    <property type="entry name" value="g_glut_trans"/>
    <property type="match status" value="1"/>
</dbReference>
<evidence type="ECO:0000313" key="10">
    <source>
        <dbReference type="Proteomes" id="UP000294599"/>
    </source>
</evidence>
<dbReference type="UniPathway" id="UPA00204"/>
<evidence type="ECO:0000256" key="1">
    <source>
        <dbReference type="ARBA" id="ARBA00001049"/>
    </source>
</evidence>
<feature type="binding site" evidence="6">
    <location>
        <begin position="401"/>
        <end position="403"/>
    </location>
    <ligand>
        <name>L-glutamate</name>
        <dbReference type="ChEBI" id="CHEBI:29985"/>
    </ligand>
</feature>
<feature type="signal peptide" evidence="8">
    <location>
        <begin position="1"/>
        <end position="23"/>
    </location>
</feature>
<dbReference type="EC" id="3.4.19.13" evidence="7"/>
<dbReference type="Gene3D" id="3.60.20.40">
    <property type="match status" value="1"/>
</dbReference>
<dbReference type="Pfam" id="PF01019">
    <property type="entry name" value="G_glu_transpept"/>
    <property type="match status" value="1"/>
</dbReference>
<dbReference type="PANTHER" id="PTHR43199:SF6">
    <property type="entry name" value="GLUTATHIONE HYDROLASE PROENZYME"/>
    <property type="match status" value="1"/>
</dbReference>
<feature type="chain" id="PRO_5030099293" description="Glutathione hydrolase proenzyme" evidence="8">
    <location>
        <begin position="24"/>
        <end position="573"/>
    </location>
</feature>
<feature type="binding site" evidence="6">
    <location>
        <position position="425"/>
    </location>
    <ligand>
        <name>L-glutamate</name>
        <dbReference type="ChEBI" id="CHEBI:29985"/>
    </ligand>
</feature>
<keyword evidence="7" id="KW-0865">Zymogen</keyword>
<keyword evidence="8" id="KW-0732">Signal</keyword>
<dbReference type="GO" id="GO:0006751">
    <property type="term" value="P:glutathione catabolic process"/>
    <property type="evidence" value="ECO:0007669"/>
    <property type="project" value="UniProtKB-UniRule"/>
</dbReference>
<comment type="caution">
    <text evidence="9">The sequence shown here is derived from an EMBL/GenBank/DDBJ whole genome shotgun (WGS) entry which is preliminary data.</text>
</comment>
<dbReference type="GO" id="GO:0006750">
    <property type="term" value="P:glutathione biosynthetic process"/>
    <property type="evidence" value="ECO:0007669"/>
    <property type="project" value="UniProtKB-KW"/>
</dbReference>
<dbReference type="InterPro" id="IPR043137">
    <property type="entry name" value="GGT_ssub_C"/>
</dbReference>
<sequence length="573" mass="60935">MNLFRPLRHFALLAVLCAGAVHAAGDGAPQGSQATATAAVPGRTAIASAHFLATEAGHEIIAAGGNAFDAAVAVAMALAVVEPSSSGIGGGAFFLLHRASDGKDVFVDAREVAPAAVSRDWYLDDAGNPDRDRSVNGPLAAGIPGQPAGLVWLAEHYGRLPLAKSLAPAIRLASEGFPVDEKYRQLIGMRVEALRRHPDAARQFLVAGEMPELGHVIVQPDLARTIERLAERGFDGFYKGTTARRLVTGVNEAGGSWTLDDLSNYRVKEREPIRLRYRDHEIVTSPPSSSGGVVIAQILNILSVWDLKKMTAVQRVHLVVEAMRRGYRDRGIYLGDPDFVEMPLAMLLSPDYAAGLRASIRLDQATPSSMLPGSDNAPRGTDTTHFSIIDADGNMVSATLSVNLPYGSAFVPPGTGVLLNNEMDDFALVADAPNAYGLIGREANAPAAGKRMLSSMTPTFVRGPDRTLVIGTPGGSRIITMVLLGVLEFIDGADAKGIVGTRRIHHQYLPDVISAEPDALATETVHALEAMGHTVDAGRREWGNMHVAIWNRASGELEAASDPRSESGRAIVR</sequence>
<evidence type="ECO:0000256" key="5">
    <source>
        <dbReference type="PIRSR" id="PIRSR600101-1"/>
    </source>
</evidence>
<dbReference type="InterPro" id="IPR051792">
    <property type="entry name" value="GGT_bact"/>
</dbReference>
<evidence type="ECO:0000256" key="6">
    <source>
        <dbReference type="PIRSR" id="PIRSR600101-2"/>
    </source>
</evidence>
<comment type="catalytic activity">
    <reaction evidence="1 7">
        <text>an S-substituted glutathione + H2O = an S-substituted L-cysteinylglycine + L-glutamate</text>
        <dbReference type="Rhea" id="RHEA:59468"/>
        <dbReference type="ChEBI" id="CHEBI:15377"/>
        <dbReference type="ChEBI" id="CHEBI:29985"/>
        <dbReference type="ChEBI" id="CHEBI:90779"/>
        <dbReference type="ChEBI" id="CHEBI:143103"/>
        <dbReference type="EC" id="3.4.19.13"/>
    </reaction>
</comment>
<gene>
    <name evidence="9" type="ORF">EDC25_106128</name>
</gene>
<comment type="catalytic activity">
    <reaction evidence="4 7">
        <text>an N-terminal (5-L-glutamyl)-[peptide] + an alpha-amino acid = 5-L-glutamyl amino acid + an N-terminal L-alpha-aminoacyl-[peptide]</text>
        <dbReference type="Rhea" id="RHEA:23904"/>
        <dbReference type="Rhea" id="RHEA-COMP:9780"/>
        <dbReference type="Rhea" id="RHEA-COMP:9795"/>
        <dbReference type="ChEBI" id="CHEBI:77644"/>
        <dbReference type="ChEBI" id="CHEBI:78597"/>
        <dbReference type="ChEBI" id="CHEBI:78599"/>
        <dbReference type="ChEBI" id="CHEBI:78608"/>
        <dbReference type="EC" id="2.3.2.2"/>
    </reaction>
</comment>
<dbReference type="RefSeq" id="WP_123521951.1">
    <property type="nucleotide sequence ID" value="NZ_JBHLWF010000031.1"/>
</dbReference>
<dbReference type="OrthoDB" id="5297205at2"/>
<keyword evidence="7" id="KW-0317">Glutathione biosynthesis</keyword>
<keyword evidence="3 7" id="KW-0012">Acyltransferase</keyword>
<dbReference type="AlphaFoldDB" id="A0A4R3LGS1"/>
<dbReference type="EC" id="2.3.2.2" evidence="7"/>
<evidence type="ECO:0000256" key="3">
    <source>
        <dbReference type="ARBA" id="ARBA00023315"/>
    </source>
</evidence>
<feature type="binding site" evidence="6">
    <location>
        <position position="110"/>
    </location>
    <ligand>
        <name>L-glutamate</name>
        <dbReference type="ChEBI" id="CHEBI:29985"/>
    </ligand>
</feature>
<comment type="subunit">
    <text evidence="7">This enzyme consists of two polypeptide chains, which are synthesized in precursor form from a single polypeptide.</text>
</comment>
<comment type="PTM">
    <text evidence="7">Cleaved by autocatalysis into a large and a small subunit.</text>
</comment>
<keyword evidence="10" id="KW-1185">Reference proteome</keyword>
<reference evidence="9 10" key="1">
    <citation type="submission" date="2019-03" db="EMBL/GenBank/DDBJ databases">
        <title>Genomic Encyclopedia of Type Strains, Phase IV (KMG-IV): sequencing the most valuable type-strain genomes for metagenomic binning, comparative biology and taxonomic classification.</title>
        <authorList>
            <person name="Goeker M."/>
        </authorList>
    </citation>
    <scope>NUCLEOTIDE SEQUENCE [LARGE SCALE GENOMIC DNA]</scope>
    <source>
        <strain evidence="9 10">DSM 21944</strain>
    </source>
</reference>
<evidence type="ECO:0000313" key="9">
    <source>
        <dbReference type="EMBL" id="TCS99289.1"/>
    </source>
</evidence>
<protein>
    <recommendedName>
        <fullName evidence="7">Glutathione hydrolase proenzyme</fullName>
        <ecNumber evidence="7">2.3.2.2</ecNumber>
        <ecNumber evidence="7">3.4.19.13</ecNumber>
    </recommendedName>
    <component>
        <recommendedName>
            <fullName evidence="7">Glutathione hydrolase large chain</fullName>
        </recommendedName>
    </component>
    <component>
        <recommendedName>
            <fullName evidence="7">Glutathione hydrolase small chain</fullName>
        </recommendedName>
    </component>
</protein>
<dbReference type="Gene3D" id="1.10.246.130">
    <property type="match status" value="1"/>
</dbReference>
<name>A0A4R3LGS1_9GAMM</name>
<organism evidence="9 10">
    <name type="scientific">Pseudofulvimonas gallinarii</name>
    <dbReference type="NCBI Taxonomy" id="634155"/>
    <lineage>
        <taxon>Bacteria</taxon>
        <taxon>Pseudomonadati</taxon>
        <taxon>Pseudomonadota</taxon>
        <taxon>Gammaproteobacteria</taxon>
        <taxon>Lysobacterales</taxon>
        <taxon>Rhodanobacteraceae</taxon>
        <taxon>Pseudofulvimonas</taxon>
    </lineage>
</organism>
<evidence type="ECO:0000256" key="8">
    <source>
        <dbReference type="SAM" id="SignalP"/>
    </source>
</evidence>
<dbReference type="InterPro" id="IPR000101">
    <property type="entry name" value="GGT_peptidase"/>
</dbReference>
<dbReference type="SUPFAM" id="SSF56235">
    <property type="entry name" value="N-terminal nucleophile aminohydrolases (Ntn hydrolases)"/>
    <property type="match status" value="1"/>
</dbReference>